<proteinExistence type="predicted"/>
<dbReference type="EMBL" id="JACYXT010000003">
    <property type="protein sequence ID" value="MBD9723503.1"/>
    <property type="molecule type" value="Genomic_DNA"/>
</dbReference>
<dbReference type="Proteomes" id="UP000661025">
    <property type="component" value="Unassembled WGS sequence"/>
</dbReference>
<comment type="caution">
    <text evidence="1">The sequence shown here is derived from an EMBL/GenBank/DDBJ whole genome shotgun (WGS) entry which is preliminary data.</text>
</comment>
<evidence type="ECO:0000313" key="1">
    <source>
        <dbReference type="EMBL" id="MBD9723503.1"/>
    </source>
</evidence>
<name>A0A927L6M2_9ACTN</name>
<protein>
    <submittedName>
        <fullName evidence="1">Uncharacterized protein</fullName>
    </submittedName>
</protein>
<accession>A0A927L6M2</accession>
<sequence>MSQHPVRFLVCDKPLCTARFVHASWITKQLVPLSTLRKAARADGWKRTRGNRDYCPRHNPWPGLAAWANGGTA</sequence>
<dbReference type="RefSeq" id="WP_192360413.1">
    <property type="nucleotide sequence ID" value="NZ_CP119182.1"/>
</dbReference>
<organism evidence="1 2">
    <name type="scientific">Streptomyces caniscabiei</name>
    <dbReference type="NCBI Taxonomy" id="2746961"/>
    <lineage>
        <taxon>Bacteria</taxon>
        <taxon>Bacillati</taxon>
        <taxon>Actinomycetota</taxon>
        <taxon>Actinomycetes</taxon>
        <taxon>Kitasatosporales</taxon>
        <taxon>Streptomycetaceae</taxon>
        <taxon>Streptomyces</taxon>
    </lineage>
</organism>
<evidence type="ECO:0000313" key="2">
    <source>
        <dbReference type="Proteomes" id="UP000661025"/>
    </source>
</evidence>
<dbReference type="GeneID" id="79933798"/>
<gene>
    <name evidence="1" type="ORF">IHE70_09640</name>
</gene>
<reference evidence="1" key="1">
    <citation type="submission" date="2020-09" db="EMBL/GenBank/DDBJ databases">
        <title>Streptomyces canutascabiei sp. nov., which causes potato common scab and is distributed across the world.</title>
        <authorList>
            <person name="Nguyen H.P."/>
            <person name="Weisberg A.J."/>
            <person name="Chang J.H."/>
            <person name="Clarke C.R."/>
        </authorList>
    </citation>
    <scope>NUCLEOTIDE SEQUENCE</scope>
    <source>
        <strain evidence="1">ID-01-6.2a</strain>
    </source>
</reference>
<dbReference type="AlphaFoldDB" id="A0A927L6M2"/>